<dbReference type="InterPro" id="IPR001129">
    <property type="entry name" value="Membr-assoc_MAPEG"/>
</dbReference>
<name>A0ABN5B9J9_9SPHN</name>
<comment type="subcellular location">
    <subcellularLocation>
        <location evidence="1">Membrane</location>
    </subcellularLocation>
</comment>
<dbReference type="SUPFAM" id="SSF161084">
    <property type="entry name" value="MAPEG domain-like"/>
    <property type="match status" value="1"/>
</dbReference>
<dbReference type="InterPro" id="IPR023352">
    <property type="entry name" value="MAPEG-like_dom_sf"/>
</dbReference>
<feature type="transmembrane region" description="Helical" evidence="5">
    <location>
        <begin position="120"/>
        <end position="139"/>
    </location>
</feature>
<feature type="transmembrane region" description="Helical" evidence="5">
    <location>
        <begin position="73"/>
        <end position="100"/>
    </location>
</feature>
<evidence type="ECO:0000256" key="1">
    <source>
        <dbReference type="ARBA" id="ARBA00004370"/>
    </source>
</evidence>
<gene>
    <name evidence="6" type="ORF">B5J99_14260</name>
</gene>
<keyword evidence="3 5" id="KW-1133">Transmembrane helix</keyword>
<dbReference type="Gene3D" id="1.20.120.550">
    <property type="entry name" value="Membrane associated eicosanoid/glutathione metabolism-like domain"/>
    <property type="match status" value="1"/>
</dbReference>
<dbReference type="Pfam" id="PF01124">
    <property type="entry name" value="MAPEG"/>
    <property type="match status" value="1"/>
</dbReference>
<dbReference type="EMBL" id="CP020083">
    <property type="protein sequence ID" value="ASR52479.1"/>
    <property type="molecule type" value="Genomic_DNA"/>
</dbReference>
<evidence type="ECO:0008006" key="8">
    <source>
        <dbReference type="Google" id="ProtNLM"/>
    </source>
</evidence>
<keyword evidence="7" id="KW-1185">Reference proteome</keyword>
<dbReference type="RefSeq" id="WP_054132924.1">
    <property type="nucleotide sequence ID" value="NZ_CP020083.1"/>
</dbReference>
<sequence length="142" mass="15269">MSANILTPAAVLVLWSLVMLFWMAGTRLPAARKMGVDISQATGGRGSDLDPALPPQVAWKSHNYAHLMEQPTIFYATIAIIAIAGAGTDGLNVALAWGYALIRIVHSIWQATVNKVQTRFLLFLASTLCLIVLAVRALLATL</sequence>
<keyword evidence="4 5" id="KW-0472">Membrane</keyword>
<organism evidence="6 7">
    <name type="scientific">Blastomonas fulva</name>
    <dbReference type="NCBI Taxonomy" id="1550728"/>
    <lineage>
        <taxon>Bacteria</taxon>
        <taxon>Pseudomonadati</taxon>
        <taxon>Pseudomonadota</taxon>
        <taxon>Alphaproteobacteria</taxon>
        <taxon>Sphingomonadales</taxon>
        <taxon>Sphingomonadaceae</taxon>
        <taxon>Blastomonas</taxon>
    </lineage>
</organism>
<evidence type="ECO:0000256" key="3">
    <source>
        <dbReference type="ARBA" id="ARBA00022989"/>
    </source>
</evidence>
<accession>A0ABN5B9J9</accession>
<keyword evidence="2 5" id="KW-0812">Transmembrane</keyword>
<evidence type="ECO:0000313" key="7">
    <source>
        <dbReference type="Proteomes" id="UP000258016"/>
    </source>
</evidence>
<evidence type="ECO:0000256" key="4">
    <source>
        <dbReference type="ARBA" id="ARBA00023136"/>
    </source>
</evidence>
<proteinExistence type="predicted"/>
<feature type="transmembrane region" description="Helical" evidence="5">
    <location>
        <begin position="6"/>
        <end position="24"/>
    </location>
</feature>
<evidence type="ECO:0000313" key="6">
    <source>
        <dbReference type="EMBL" id="ASR52479.1"/>
    </source>
</evidence>
<evidence type="ECO:0000256" key="5">
    <source>
        <dbReference type="SAM" id="Phobius"/>
    </source>
</evidence>
<dbReference type="Proteomes" id="UP000258016">
    <property type="component" value="Chromosome"/>
</dbReference>
<dbReference type="GeneID" id="303486744"/>
<reference evidence="6 7" key="1">
    <citation type="submission" date="2017-03" db="EMBL/GenBank/DDBJ databases">
        <title>Complete genome sequence of Blastomonas fulva degrading microcsystin LR.</title>
        <authorList>
            <person name="Lee H.-g."/>
            <person name="Jin L."/>
            <person name="oh H.-M."/>
        </authorList>
    </citation>
    <scope>NUCLEOTIDE SEQUENCE [LARGE SCALE GENOMIC DNA]</scope>
    <source>
        <strain evidence="6 7">T2</strain>
    </source>
</reference>
<protein>
    <recommendedName>
        <fullName evidence="8">MAPEG family protein</fullName>
    </recommendedName>
</protein>
<evidence type="ECO:0000256" key="2">
    <source>
        <dbReference type="ARBA" id="ARBA00022692"/>
    </source>
</evidence>